<name>A0A392SYW8_9FABA</name>
<dbReference type="Proteomes" id="UP000265520">
    <property type="component" value="Unassembled WGS sequence"/>
</dbReference>
<proteinExistence type="predicted"/>
<evidence type="ECO:0000313" key="2">
    <source>
        <dbReference type="Proteomes" id="UP000265520"/>
    </source>
</evidence>
<evidence type="ECO:0000313" key="1">
    <source>
        <dbReference type="EMBL" id="MCI53889.1"/>
    </source>
</evidence>
<comment type="caution">
    <text evidence="1">The sequence shown here is derived from an EMBL/GenBank/DDBJ whole genome shotgun (WGS) entry which is preliminary data.</text>
</comment>
<accession>A0A392SYW8</accession>
<protein>
    <submittedName>
        <fullName evidence="1">Uncharacterized protein</fullName>
    </submittedName>
</protein>
<reference evidence="1 2" key="1">
    <citation type="journal article" date="2018" name="Front. Plant Sci.">
        <title>Red Clover (Trifolium pratense) and Zigzag Clover (T. medium) - A Picture of Genomic Similarities and Differences.</title>
        <authorList>
            <person name="Dluhosova J."/>
            <person name="Istvanek J."/>
            <person name="Nedelnik J."/>
            <person name="Repkova J."/>
        </authorList>
    </citation>
    <scope>NUCLEOTIDE SEQUENCE [LARGE SCALE GENOMIC DNA]</scope>
    <source>
        <strain evidence="2">cv. 10/8</strain>
        <tissue evidence="1">Leaf</tissue>
    </source>
</reference>
<organism evidence="1 2">
    <name type="scientific">Trifolium medium</name>
    <dbReference type="NCBI Taxonomy" id="97028"/>
    <lineage>
        <taxon>Eukaryota</taxon>
        <taxon>Viridiplantae</taxon>
        <taxon>Streptophyta</taxon>
        <taxon>Embryophyta</taxon>
        <taxon>Tracheophyta</taxon>
        <taxon>Spermatophyta</taxon>
        <taxon>Magnoliopsida</taxon>
        <taxon>eudicotyledons</taxon>
        <taxon>Gunneridae</taxon>
        <taxon>Pentapetalae</taxon>
        <taxon>rosids</taxon>
        <taxon>fabids</taxon>
        <taxon>Fabales</taxon>
        <taxon>Fabaceae</taxon>
        <taxon>Papilionoideae</taxon>
        <taxon>50 kb inversion clade</taxon>
        <taxon>NPAAA clade</taxon>
        <taxon>Hologalegina</taxon>
        <taxon>IRL clade</taxon>
        <taxon>Trifolieae</taxon>
        <taxon>Trifolium</taxon>
    </lineage>
</organism>
<feature type="non-terminal residue" evidence="1">
    <location>
        <position position="48"/>
    </location>
</feature>
<keyword evidence="2" id="KW-1185">Reference proteome</keyword>
<sequence length="48" mass="4883">MISSSGCEDLYLKVFLGCRVSSVSVSSPSGSGEALEIVVSSNVSELAT</sequence>
<dbReference type="EMBL" id="LXQA010470622">
    <property type="protein sequence ID" value="MCI53889.1"/>
    <property type="molecule type" value="Genomic_DNA"/>
</dbReference>
<dbReference type="AlphaFoldDB" id="A0A392SYW8"/>